<gene>
    <name evidence="1" type="ORF">EZJ58_5217</name>
</gene>
<sequence>MATYNTGNPLGSTDARDLNDNAQNFDKAINSTDPTFNDRLGNEQTTLAGFAQKIDSIEPTVTGAVAQVAELVTQAENAADSASGLGNVYKTMALAQAAITAGTIPNNGLFSTISTDPLRTYAIWQNVNGTPTAVIDPSTGAQKTYPSGAAVDAVAESVGKNTQNIIDGPTMAFNVFPTSSFSVSTVAGYAIGFVSSQPVINHISIVGNNHLLIDHYNVDIYSRTDMVTEINPGSGTDILLYSGSFTKNSAVVFNPHTVIGSQRVDFSIPALSVSMSTFTIVVIRAYDASNALLRLGCGNAAYQSSLSSIQNGYYFSTSGVWSKITANQLAIEVSFDYQTPNIAIDSKVNINGITKQVDYESASSDFYGNTSGGTSDFYGWAIGFPSVTGTVNAISIQHANALLCDHITYRVFLRRTADISNQTGLGFLATDVNVHCSKIITSNIVTSNDLTEIVYTFPSIVIPDGYFIAIDVFGLNADETTAHLGVGAYVYANSSDVPVNAIQRGFYYQYSTGDTAHSILASALKSIACSAGVISITPLRKQVMKLSADSSRITTLESTVGTIDSSIVDNGILPLNFLEMTLTGKVDDAQVLIGQNGIYSTGATYTEWYKTRVDLTNASNIKGLSTSYNLNGVFLPALVIYNTSGAVVYYIDNTLAGSTQVDKSFDIPVTSDMSYAIVQYRNTRPNLYVEINYSQNILKGLGERVSDLEADFSIANLSLMVPQKIYTVANDIDYKVLGQLYTGARVALKRLFNASIYLDNFIQYTNVEHSNLRFDVGNTSQLITPYSPVITAGAIENPNLNGGNNTFEETISYGIVGNSISIENHTLINRSVLNSASKDKTPTILIIGDSVSFGQNAYFSNSNAKWNYTMILNKMFKKDKTQNGGTGYGFRTVGTISFTDTDGDKSYNEAYSGTTLQGTGLFTNPKFLDGSNVFSFNNWLTKYRTCNANGDRLYFNNSGGTTGTAGSSNTGYLANGSDSGLLIGSTITNTLSMDVYEPTHVFCFHCSNAAISKADYDLFISRVRASFPNAIIGLGTPHVAGTYFPSKYPNVKNSAIWGYDQTYNNRQVNTAQVLINNYWDSTTESNKIFVLPTMWVTPAGDAFSCAEVNDPFTDITTGGVKLMPVGQRSDVHVGSKAQAAYAYQLYSWLKWTAANNLF</sequence>
<comment type="caution">
    <text evidence="1">The sequence shown here is derived from an EMBL/GenBank/DDBJ whole genome shotgun (WGS) entry which is preliminary data.</text>
</comment>
<reference evidence="1 2" key="1">
    <citation type="submission" date="2019-02" db="EMBL/GenBank/DDBJ databases">
        <title>Investigation of anaerobic lignin degradation for improved lignocellulosic biofuels.</title>
        <authorList>
            <person name="Deangelis K."/>
        </authorList>
    </citation>
    <scope>NUCLEOTIDE SEQUENCE [LARGE SCALE GENOMIC DNA]</scope>
    <source>
        <strain evidence="1 2">159R</strain>
    </source>
</reference>
<dbReference type="OrthoDB" id="6615244at2"/>
<keyword evidence="2" id="KW-1185">Reference proteome</keyword>
<name>A0A4R1NIL4_9GAMM</name>
<evidence type="ECO:0000313" key="2">
    <source>
        <dbReference type="Proteomes" id="UP000294555"/>
    </source>
</evidence>
<accession>A0A4R1NIL4</accession>
<dbReference type="Proteomes" id="UP000294555">
    <property type="component" value="Unassembled WGS sequence"/>
</dbReference>
<dbReference type="RefSeq" id="WP_132926706.1">
    <property type="nucleotide sequence ID" value="NZ_SJOI01000001.1"/>
</dbReference>
<proteinExistence type="predicted"/>
<evidence type="ECO:0000313" key="1">
    <source>
        <dbReference type="EMBL" id="TCL06919.1"/>
    </source>
</evidence>
<protein>
    <submittedName>
        <fullName evidence="1">Uncharacterized protein</fullName>
    </submittedName>
</protein>
<dbReference type="EMBL" id="SJOI01000001">
    <property type="protein sequence ID" value="TCL06919.1"/>
    <property type="molecule type" value="Genomic_DNA"/>
</dbReference>
<organism evidence="1 2">
    <name type="scientific">Sodalis ligni</name>
    <dbReference type="NCBI Taxonomy" id="2697027"/>
    <lineage>
        <taxon>Bacteria</taxon>
        <taxon>Pseudomonadati</taxon>
        <taxon>Pseudomonadota</taxon>
        <taxon>Gammaproteobacteria</taxon>
        <taxon>Enterobacterales</taxon>
        <taxon>Bruguierivoracaceae</taxon>
        <taxon>Sodalis</taxon>
    </lineage>
</organism>
<dbReference type="AlphaFoldDB" id="A0A4R1NIL4"/>